<dbReference type="AlphaFoldDB" id="A0A4Y2WU67"/>
<feature type="compositionally biased region" description="Basic and acidic residues" evidence="1">
    <location>
        <begin position="61"/>
        <end position="74"/>
    </location>
</feature>
<reference evidence="2 3" key="1">
    <citation type="journal article" date="2019" name="Sci. Rep.">
        <title>Orb-weaving spider Araneus ventricosus genome elucidates the spidroin gene catalogue.</title>
        <authorList>
            <person name="Kono N."/>
            <person name="Nakamura H."/>
            <person name="Ohtoshi R."/>
            <person name="Moran D.A.P."/>
            <person name="Shinohara A."/>
            <person name="Yoshida Y."/>
            <person name="Fujiwara M."/>
            <person name="Mori M."/>
            <person name="Tomita M."/>
            <person name="Arakawa K."/>
        </authorList>
    </citation>
    <scope>NUCLEOTIDE SEQUENCE [LARGE SCALE GENOMIC DNA]</scope>
</reference>
<organism evidence="2 3">
    <name type="scientific">Araneus ventricosus</name>
    <name type="common">Orbweaver spider</name>
    <name type="synonym">Epeira ventricosa</name>
    <dbReference type="NCBI Taxonomy" id="182803"/>
    <lineage>
        <taxon>Eukaryota</taxon>
        <taxon>Metazoa</taxon>
        <taxon>Ecdysozoa</taxon>
        <taxon>Arthropoda</taxon>
        <taxon>Chelicerata</taxon>
        <taxon>Arachnida</taxon>
        <taxon>Araneae</taxon>
        <taxon>Araneomorphae</taxon>
        <taxon>Entelegynae</taxon>
        <taxon>Araneoidea</taxon>
        <taxon>Araneidae</taxon>
        <taxon>Araneus</taxon>
    </lineage>
</organism>
<dbReference type="EMBL" id="BGPR01065555">
    <property type="protein sequence ID" value="GBO40338.1"/>
    <property type="molecule type" value="Genomic_DNA"/>
</dbReference>
<feature type="region of interest" description="Disordered" evidence="1">
    <location>
        <begin position="61"/>
        <end position="84"/>
    </location>
</feature>
<name>A0A4Y2WU67_ARAVE</name>
<dbReference type="Proteomes" id="UP000499080">
    <property type="component" value="Unassembled WGS sequence"/>
</dbReference>
<evidence type="ECO:0000313" key="2">
    <source>
        <dbReference type="EMBL" id="GBO40338.1"/>
    </source>
</evidence>
<sequence>MREVKTSCRWSDAEGRTAANGACCTLTHTEWRTKRQSSLVLMRKEEPLCMGPAVTLNDKPEEVAKSSRWSDVEGRTSVARPVAR</sequence>
<protein>
    <submittedName>
        <fullName evidence="2">Uncharacterized protein</fullName>
    </submittedName>
</protein>
<accession>A0A4Y2WU67</accession>
<evidence type="ECO:0000313" key="3">
    <source>
        <dbReference type="Proteomes" id="UP000499080"/>
    </source>
</evidence>
<gene>
    <name evidence="2" type="ORF">AVEN_51798_1</name>
</gene>
<proteinExistence type="predicted"/>
<comment type="caution">
    <text evidence="2">The sequence shown here is derived from an EMBL/GenBank/DDBJ whole genome shotgun (WGS) entry which is preliminary data.</text>
</comment>
<keyword evidence="3" id="KW-1185">Reference proteome</keyword>
<evidence type="ECO:0000256" key="1">
    <source>
        <dbReference type="SAM" id="MobiDB-lite"/>
    </source>
</evidence>